<keyword evidence="8" id="KW-1185">Reference proteome</keyword>
<dbReference type="GO" id="GO:0022904">
    <property type="term" value="P:respiratory electron transport chain"/>
    <property type="evidence" value="ECO:0007669"/>
    <property type="project" value="TreeGrafter"/>
</dbReference>
<dbReference type="SUPFAM" id="SSF50692">
    <property type="entry name" value="ADC-like"/>
    <property type="match status" value="1"/>
</dbReference>
<feature type="domain" description="Molybdopterin oxidoreductase" evidence="5">
    <location>
        <begin position="8"/>
        <end position="335"/>
    </location>
</feature>
<dbReference type="SUPFAM" id="SSF53706">
    <property type="entry name" value="Formate dehydrogenase/DMSO reductase, domains 1-3"/>
    <property type="match status" value="1"/>
</dbReference>
<keyword evidence="2" id="KW-0560">Oxidoreductase</keyword>
<name>A0A1S2LWM5_9BACI</name>
<dbReference type="GO" id="GO:0046872">
    <property type="term" value="F:metal ion binding"/>
    <property type="evidence" value="ECO:0007669"/>
    <property type="project" value="UniProtKB-KW"/>
</dbReference>
<dbReference type="GO" id="GO:0003954">
    <property type="term" value="F:NADH dehydrogenase activity"/>
    <property type="evidence" value="ECO:0007669"/>
    <property type="project" value="TreeGrafter"/>
</dbReference>
<dbReference type="Pfam" id="PF01568">
    <property type="entry name" value="Molydop_binding"/>
    <property type="match status" value="1"/>
</dbReference>
<evidence type="ECO:0000259" key="5">
    <source>
        <dbReference type="Pfam" id="PF00384"/>
    </source>
</evidence>
<dbReference type="AlphaFoldDB" id="A0A1S2LWM5"/>
<dbReference type="GO" id="GO:0043546">
    <property type="term" value="F:molybdopterin cofactor binding"/>
    <property type="evidence" value="ECO:0007669"/>
    <property type="project" value="InterPro"/>
</dbReference>
<dbReference type="PANTHER" id="PTHR43105:SF14">
    <property type="entry name" value="FORMATE DEHYDROGENASE H"/>
    <property type="match status" value="1"/>
</dbReference>
<dbReference type="Gene3D" id="3.40.50.740">
    <property type="match status" value="1"/>
</dbReference>
<dbReference type="Proteomes" id="UP000180098">
    <property type="component" value="Unassembled WGS sequence"/>
</dbReference>
<organism evidence="7 8">
    <name type="scientific">Anaerobacillus arseniciselenatis</name>
    <dbReference type="NCBI Taxonomy" id="85682"/>
    <lineage>
        <taxon>Bacteria</taxon>
        <taxon>Bacillati</taxon>
        <taxon>Bacillota</taxon>
        <taxon>Bacilli</taxon>
        <taxon>Bacillales</taxon>
        <taxon>Bacillaceae</taxon>
        <taxon>Anaerobacillus</taxon>
    </lineage>
</organism>
<dbReference type="Gene3D" id="3.40.228.10">
    <property type="entry name" value="Dimethylsulfoxide Reductase, domain 2"/>
    <property type="match status" value="1"/>
</dbReference>
<dbReference type="Pfam" id="PF00384">
    <property type="entry name" value="Molybdopterin"/>
    <property type="match status" value="1"/>
</dbReference>
<evidence type="ECO:0000313" key="7">
    <source>
        <dbReference type="EMBL" id="OIJ15755.1"/>
    </source>
</evidence>
<keyword evidence="1" id="KW-0479">Metal-binding</keyword>
<evidence type="ECO:0000256" key="2">
    <source>
        <dbReference type="ARBA" id="ARBA00023002"/>
    </source>
</evidence>
<evidence type="ECO:0000256" key="3">
    <source>
        <dbReference type="ARBA" id="ARBA00023004"/>
    </source>
</evidence>
<accession>A0A1S2LWM5</accession>
<comment type="caution">
    <text evidence="7">The sequence shown here is derived from an EMBL/GenBank/DDBJ whole genome shotgun (WGS) entry which is preliminary data.</text>
</comment>
<proteinExistence type="predicted"/>
<reference evidence="7 8" key="1">
    <citation type="submission" date="2016-10" db="EMBL/GenBank/DDBJ databases">
        <title>Draft genome sequences of four alkaliphilic bacteria belonging to the Anaerobacillus genus.</title>
        <authorList>
            <person name="Bassil N.M."/>
            <person name="Lloyd J.R."/>
        </authorList>
    </citation>
    <scope>NUCLEOTIDE SEQUENCE [LARGE SCALE GENOMIC DNA]</scope>
    <source>
        <strain evidence="7 8">DSM 15340</strain>
    </source>
</reference>
<dbReference type="Gene3D" id="2.40.40.20">
    <property type="match status" value="1"/>
</dbReference>
<evidence type="ECO:0000313" key="8">
    <source>
        <dbReference type="Proteomes" id="UP000180098"/>
    </source>
</evidence>
<protein>
    <submittedName>
        <fullName evidence="7">Formate dehydrogenase</fullName>
    </submittedName>
</protein>
<evidence type="ECO:0000256" key="1">
    <source>
        <dbReference type="ARBA" id="ARBA00022723"/>
    </source>
</evidence>
<dbReference type="InterPro" id="IPR006657">
    <property type="entry name" value="MoPterin_dinucl-bd_dom"/>
</dbReference>
<gene>
    <name evidence="7" type="ORF">BKP35_01830</name>
</gene>
<dbReference type="PANTHER" id="PTHR43105">
    <property type="entry name" value="RESPIRATORY NITRATE REDUCTASE"/>
    <property type="match status" value="1"/>
</dbReference>
<evidence type="ECO:0000259" key="6">
    <source>
        <dbReference type="Pfam" id="PF01568"/>
    </source>
</evidence>
<keyword evidence="4" id="KW-0411">Iron-sulfur</keyword>
<dbReference type="InterPro" id="IPR050123">
    <property type="entry name" value="Prok_molybdopt-oxidoreductase"/>
</dbReference>
<dbReference type="EMBL" id="MLQQ01000001">
    <property type="protein sequence ID" value="OIJ15755.1"/>
    <property type="molecule type" value="Genomic_DNA"/>
</dbReference>
<keyword evidence="3" id="KW-0408">Iron</keyword>
<evidence type="ECO:0000256" key="4">
    <source>
        <dbReference type="ARBA" id="ARBA00023014"/>
    </source>
</evidence>
<dbReference type="GO" id="GO:0016020">
    <property type="term" value="C:membrane"/>
    <property type="evidence" value="ECO:0007669"/>
    <property type="project" value="TreeGrafter"/>
</dbReference>
<dbReference type="GO" id="GO:0051536">
    <property type="term" value="F:iron-sulfur cluster binding"/>
    <property type="evidence" value="ECO:0007669"/>
    <property type="project" value="UniProtKB-KW"/>
</dbReference>
<sequence length="539" mass="60124">MFGDGAPTNRFEDFDKAEVLLLIGSNTTDAHPVVANRIKKAVKNGVKLIVIDPRKIDMTKSAEKHLQLKVGSDIALLNAMMHVIIEEGLYDKDYIARVSEGFDELKEKVSMYTPEYASEITRVAADDIREVARMYASADHGMIAYTLGITEHHFGVNNVFDIANIALLTGNIGKEGTGIMPLRGQNNVQGAGDMGCLPNQLTGGLKVVNEADRKIFEDAWGAELPAEVGHTQTAMLEKMTAGKMKALYVIGENPILADVNMHHTTQAIRNVDLLIVQDLFLHETAKIADVVLPARSWAEVDGTYTNADRRVQRTRQGIEAHPNTKGDWQILCEIATLMGYEMNYNSSEEIWNEVRSLVPHMFGGMTYERFDNEGGLNYPCPSVDHPGTFILHERFHQGIELKEKSRFVPVDFSPPAEPTDDEYPLTLTTGRRYEQYNTNSQTAYYPEKIKLKQTEETVDMHADDAASLNIEDGEYVEVASRRGKVKVKAKICKKMQKGDVFMSFHWAEVPTNSLTIDEFDPISGTAEYKACAVKISKLA</sequence>
<dbReference type="InterPro" id="IPR006656">
    <property type="entry name" value="Mopterin_OxRdtase"/>
</dbReference>
<dbReference type="InterPro" id="IPR009010">
    <property type="entry name" value="Asp_de-COase-like_dom_sf"/>
</dbReference>
<feature type="domain" description="Molybdopterin dinucleotide-binding" evidence="6">
    <location>
        <begin position="425"/>
        <end position="532"/>
    </location>
</feature>